<keyword evidence="6 10" id="KW-0808">Transferase</keyword>
<dbReference type="EC" id="2.6.1.1" evidence="4"/>
<comment type="subunit">
    <text evidence="3">Homodimer.</text>
</comment>
<organism evidence="10 11">
    <name type="scientific">Caulobacter segnis</name>
    <dbReference type="NCBI Taxonomy" id="88688"/>
    <lineage>
        <taxon>Bacteria</taxon>
        <taxon>Pseudomonadati</taxon>
        <taxon>Pseudomonadota</taxon>
        <taxon>Alphaproteobacteria</taxon>
        <taxon>Caulobacterales</taxon>
        <taxon>Caulobacteraceae</taxon>
        <taxon>Caulobacter</taxon>
    </lineage>
</organism>
<dbReference type="GO" id="GO:0005737">
    <property type="term" value="C:cytoplasm"/>
    <property type="evidence" value="ECO:0007669"/>
    <property type="project" value="TreeGrafter"/>
</dbReference>
<dbReference type="InterPro" id="IPR015424">
    <property type="entry name" value="PyrdxlP-dep_Trfase"/>
</dbReference>
<dbReference type="EMBL" id="QFQZ01000001">
    <property type="protein sequence ID" value="PZR37375.1"/>
    <property type="molecule type" value="Genomic_DNA"/>
</dbReference>
<dbReference type="GO" id="GO:0016212">
    <property type="term" value="F:kynurenine-oxoglutarate transaminase activity"/>
    <property type="evidence" value="ECO:0007669"/>
    <property type="project" value="TreeGrafter"/>
</dbReference>
<dbReference type="SUPFAM" id="SSF53383">
    <property type="entry name" value="PLP-dependent transferases"/>
    <property type="match status" value="1"/>
</dbReference>
<dbReference type="InterPro" id="IPR015422">
    <property type="entry name" value="PyrdxlP-dep_Trfase_small"/>
</dbReference>
<keyword evidence="7" id="KW-0663">Pyridoxal phosphate</keyword>
<evidence type="ECO:0000256" key="6">
    <source>
        <dbReference type="ARBA" id="ARBA00022679"/>
    </source>
</evidence>
<dbReference type="InterPro" id="IPR051326">
    <property type="entry name" value="Kynurenine-oxoglutarate_AT"/>
</dbReference>
<evidence type="ECO:0000259" key="9">
    <source>
        <dbReference type="Pfam" id="PF00155"/>
    </source>
</evidence>
<dbReference type="Gene3D" id="3.90.1150.10">
    <property type="entry name" value="Aspartate Aminotransferase, domain 1"/>
    <property type="match status" value="1"/>
</dbReference>
<comment type="similarity">
    <text evidence="2">Belongs to the class-I pyridoxal-phosphate-dependent aminotransferase family.</text>
</comment>
<dbReference type="InterPro" id="IPR004839">
    <property type="entry name" value="Aminotransferase_I/II_large"/>
</dbReference>
<evidence type="ECO:0000256" key="7">
    <source>
        <dbReference type="ARBA" id="ARBA00022898"/>
    </source>
</evidence>
<keyword evidence="5 10" id="KW-0032">Aminotransferase</keyword>
<proteinExistence type="inferred from homology"/>
<dbReference type="PANTHER" id="PTHR43807">
    <property type="entry name" value="FI04487P"/>
    <property type="match status" value="1"/>
</dbReference>
<dbReference type="CDD" id="cd00609">
    <property type="entry name" value="AAT_like"/>
    <property type="match status" value="1"/>
</dbReference>
<protein>
    <recommendedName>
        <fullName evidence="4">aspartate transaminase</fullName>
        <ecNumber evidence="4">2.6.1.1</ecNumber>
    </recommendedName>
</protein>
<evidence type="ECO:0000256" key="3">
    <source>
        <dbReference type="ARBA" id="ARBA00011738"/>
    </source>
</evidence>
<comment type="caution">
    <text evidence="10">The sequence shown here is derived from an EMBL/GenBank/DDBJ whole genome shotgun (WGS) entry which is preliminary data.</text>
</comment>
<dbReference type="NCBIfam" id="NF006488">
    <property type="entry name" value="PRK08912.1"/>
    <property type="match status" value="1"/>
</dbReference>
<dbReference type="Proteomes" id="UP000249393">
    <property type="component" value="Unassembled WGS sequence"/>
</dbReference>
<dbReference type="AlphaFoldDB" id="A0A2W5VPY6"/>
<dbReference type="GO" id="GO:0004069">
    <property type="term" value="F:L-aspartate:2-oxoglutarate aminotransferase activity"/>
    <property type="evidence" value="ECO:0007669"/>
    <property type="project" value="UniProtKB-EC"/>
</dbReference>
<evidence type="ECO:0000313" key="10">
    <source>
        <dbReference type="EMBL" id="PZR37375.1"/>
    </source>
</evidence>
<evidence type="ECO:0000256" key="1">
    <source>
        <dbReference type="ARBA" id="ARBA00001933"/>
    </source>
</evidence>
<name>A0A2W5VPY6_9CAUL</name>
<comment type="cofactor">
    <cofactor evidence="1">
        <name>pyridoxal 5'-phosphate</name>
        <dbReference type="ChEBI" id="CHEBI:597326"/>
    </cofactor>
</comment>
<dbReference type="FunFam" id="3.40.640.10:FF:000033">
    <property type="entry name" value="Aspartate aminotransferase"/>
    <property type="match status" value="1"/>
</dbReference>
<dbReference type="RefSeq" id="WP_304272641.1">
    <property type="nucleotide sequence ID" value="NZ_QFQZ01000001.1"/>
</dbReference>
<evidence type="ECO:0000256" key="4">
    <source>
        <dbReference type="ARBA" id="ARBA00012753"/>
    </source>
</evidence>
<reference evidence="10 11" key="1">
    <citation type="submission" date="2017-08" db="EMBL/GenBank/DDBJ databases">
        <title>Infants hospitalized years apart are colonized by the same room-sourced microbial strains.</title>
        <authorList>
            <person name="Brooks B."/>
            <person name="Olm M.R."/>
            <person name="Firek B.A."/>
            <person name="Baker R."/>
            <person name="Thomas B.C."/>
            <person name="Morowitz M.J."/>
            <person name="Banfield J.F."/>
        </authorList>
    </citation>
    <scope>NUCLEOTIDE SEQUENCE [LARGE SCALE GENOMIC DNA]</scope>
    <source>
        <strain evidence="10">S2_003_000_R2_4</strain>
    </source>
</reference>
<sequence>MVHPVFDNLPTTIFERMSGLARQHGAINLGQGFPDDQGPLPVREAAARALIEGLNQYPPMRGLPELRAAVAGHYARAQGLELDPDAEITVTSGATEALAAAFLSLISPGDEVVLFQPLYDAYLPLVRRAGGVPKLVSLKPPQWRFDRAMLEAAFSDRTRMVVLNSPLNPAGVVTPDEDLALLAEFCVRHDVVAVCDEVWEAVVFDGSRHRPLMTFPGMRERTVKIGSAGKLFGMTGWKVGFLCAAPPLTRALAAAHQFLTFTTPPNLQAGVAWGLTHHRAWFDDMPAALQRSRDRLTAGLRAAGYAVLDSQGTYFLNVDLAASGIALDDVAFCERCVTDFGVAAIPVSAFFAQDAVTSVVRLCFAKSDETLDAAVERLAAARSAMAG</sequence>
<dbReference type="PANTHER" id="PTHR43807:SF20">
    <property type="entry name" value="FI04487P"/>
    <property type="match status" value="1"/>
</dbReference>
<dbReference type="Gene3D" id="3.40.640.10">
    <property type="entry name" value="Type I PLP-dependent aspartate aminotransferase-like (Major domain)"/>
    <property type="match status" value="1"/>
</dbReference>
<comment type="catalytic activity">
    <reaction evidence="8">
        <text>L-aspartate + 2-oxoglutarate = oxaloacetate + L-glutamate</text>
        <dbReference type="Rhea" id="RHEA:21824"/>
        <dbReference type="ChEBI" id="CHEBI:16452"/>
        <dbReference type="ChEBI" id="CHEBI:16810"/>
        <dbReference type="ChEBI" id="CHEBI:29985"/>
        <dbReference type="ChEBI" id="CHEBI:29991"/>
        <dbReference type="EC" id="2.6.1.1"/>
    </reaction>
</comment>
<evidence type="ECO:0000256" key="5">
    <source>
        <dbReference type="ARBA" id="ARBA00022576"/>
    </source>
</evidence>
<evidence type="ECO:0000256" key="8">
    <source>
        <dbReference type="ARBA" id="ARBA00049185"/>
    </source>
</evidence>
<evidence type="ECO:0000313" key="11">
    <source>
        <dbReference type="Proteomes" id="UP000249393"/>
    </source>
</evidence>
<gene>
    <name evidence="10" type="ORF">DI526_00305</name>
</gene>
<dbReference type="GO" id="GO:0030170">
    <property type="term" value="F:pyridoxal phosphate binding"/>
    <property type="evidence" value="ECO:0007669"/>
    <property type="project" value="InterPro"/>
</dbReference>
<evidence type="ECO:0000256" key="2">
    <source>
        <dbReference type="ARBA" id="ARBA00007441"/>
    </source>
</evidence>
<feature type="domain" description="Aminotransferase class I/classII large" evidence="9">
    <location>
        <begin position="27"/>
        <end position="378"/>
    </location>
</feature>
<dbReference type="Pfam" id="PF00155">
    <property type="entry name" value="Aminotran_1_2"/>
    <property type="match status" value="1"/>
</dbReference>
<accession>A0A2W5VPY6</accession>
<dbReference type="InterPro" id="IPR015421">
    <property type="entry name" value="PyrdxlP-dep_Trfase_major"/>
</dbReference>